<comment type="caution">
    <text evidence="2">The sequence shown here is derived from an EMBL/GenBank/DDBJ whole genome shotgun (WGS) entry which is preliminary data.</text>
</comment>
<keyword evidence="1" id="KW-0472">Membrane</keyword>
<name>A0A8S3ZMQ9_9EUPU</name>
<dbReference type="AlphaFoldDB" id="A0A8S3ZMQ9"/>
<organism evidence="2 3">
    <name type="scientific">Candidula unifasciata</name>
    <dbReference type="NCBI Taxonomy" id="100452"/>
    <lineage>
        <taxon>Eukaryota</taxon>
        <taxon>Metazoa</taxon>
        <taxon>Spiralia</taxon>
        <taxon>Lophotrochozoa</taxon>
        <taxon>Mollusca</taxon>
        <taxon>Gastropoda</taxon>
        <taxon>Heterobranchia</taxon>
        <taxon>Euthyneura</taxon>
        <taxon>Panpulmonata</taxon>
        <taxon>Eupulmonata</taxon>
        <taxon>Stylommatophora</taxon>
        <taxon>Helicina</taxon>
        <taxon>Helicoidea</taxon>
        <taxon>Geomitridae</taxon>
        <taxon>Candidula</taxon>
    </lineage>
</organism>
<dbReference type="EMBL" id="CAJHNH020003334">
    <property type="protein sequence ID" value="CAG5129045.1"/>
    <property type="molecule type" value="Genomic_DNA"/>
</dbReference>
<feature type="transmembrane region" description="Helical" evidence="1">
    <location>
        <begin position="28"/>
        <end position="56"/>
    </location>
</feature>
<dbReference type="Proteomes" id="UP000678393">
    <property type="component" value="Unassembled WGS sequence"/>
</dbReference>
<evidence type="ECO:0000313" key="2">
    <source>
        <dbReference type="EMBL" id="CAG5129045.1"/>
    </source>
</evidence>
<feature type="non-terminal residue" evidence="2">
    <location>
        <position position="57"/>
    </location>
</feature>
<keyword evidence="1" id="KW-1133">Transmembrane helix</keyword>
<proteinExistence type="predicted"/>
<reference evidence="2" key="1">
    <citation type="submission" date="2021-04" db="EMBL/GenBank/DDBJ databases">
        <authorList>
            <consortium name="Molecular Ecology Group"/>
        </authorList>
    </citation>
    <scope>NUCLEOTIDE SEQUENCE</scope>
</reference>
<keyword evidence="1" id="KW-0812">Transmembrane</keyword>
<sequence length="57" mass="6094">MSSSNAPVTNESIIVTWDSSAECHVVSYYIHASLGVFISLIATIAVVGNSLVLYVYT</sequence>
<gene>
    <name evidence="2" type="ORF">CUNI_LOCUS14603</name>
</gene>
<accession>A0A8S3ZMQ9</accession>
<protein>
    <submittedName>
        <fullName evidence="2">Uncharacterized protein</fullName>
    </submittedName>
</protein>
<keyword evidence="3" id="KW-1185">Reference proteome</keyword>
<evidence type="ECO:0000313" key="3">
    <source>
        <dbReference type="Proteomes" id="UP000678393"/>
    </source>
</evidence>
<evidence type="ECO:0000256" key="1">
    <source>
        <dbReference type="SAM" id="Phobius"/>
    </source>
</evidence>